<dbReference type="InterPro" id="IPR022641">
    <property type="entry name" value="CheR_N"/>
</dbReference>
<evidence type="ECO:0000259" key="6">
    <source>
        <dbReference type="PROSITE" id="PS50123"/>
    </source>
</evidence>
<evidence type="ECO:0000256" key="3">
    <source>
        <dbReference type="ARBA" id="ARBA00022679"/>
    </source>
</evidence>
<dbReference type="InterPro" id="IPR026024">
    <property type="entry name" value="Chemotaxis_MeTrfase_CheR"/>
</dbReference>
<evidence type="ECO:0000256" key="1">
    <source>
        <dbReference type="ARBA" id="ARBA00001541"/>
    </source>
</evidence>
<dbReference type="SUPFAM" id="SSF53335">
    <property type="entry name" value="S-adenosyl-L-methionine-dependent methyltransferases"/>
    <property type="match status" value="1"/>
</dbReference>
<evidence type="ECO:0000256" key="5">
    <source>
        <dbReference type="PIRNR" id="PIRNR000410"/>
    </source>
</evidence>
<dbReference type="Proteomes" id="UP001501321">
    <property type="component" value="Unassembled WGS sequence"/>
</dbReference>
<evidence type="ECO:0000256" key="2">
    <source>
        <dbReference type="ARBA" id="ARBA00022603"/>
    </source>
</evidence>
<dbReference type="EMBL" id="BAABFC010000014">
    <property type="protein sequence ID" value="GAA4500706.1"/>
    <property type="molecule type" value="Genomic_DNA"/>
</dbReference>
<dbReference type="Gene3D" id="1.10.155.10">
    <property type="entry name" value="Chemotaxis receptor methyltransferase CheR, N-terminal domain"/>
    <property type="match status" value="1"/>
</dbReference>
<proteinExistence type="predicted"/>
<dbReference type="Pfam" id="PF01739">
    <property type="entry name" value="CheR"/>
    <property type="match status" value="1"/>
</dbReference>
<keyword evidence="3 5" id="KW-0808">Transferase</keyword>
<dbReference type="Gene3D" id="3.40.50.150">
    <property type="entry name" value="Vaccinia Virus protein VP39"/>
    <property type="match status" value="1"/>
</dbReference>
<dbReference type="PANTHER" id="PTHR24422">
    <property type="entry name" value="CHEMOTAXIS PROTEIN METHYLTRANSFERASE"/>
    <property type="match status" value="1"/>
</dbReference>
<evidence type="ECO:0000313" key="7">
    <source>
        <dbReference type="EMBL" id="GAA4500706.1"/>
    </source>
</evidence>
<dbReference type="RefSeq" id="WP_345013172.1">
    <property type="nucleotide sequence ID" value="NZ_BAABFC010000014.1"/>
</dbReference>
<gene>
    <name evidence="7" type="ORF">GCM10023095_22840</name>
</gene>
<sequence>MEFPVLEETEFRQIRELMRRVSGITMADHKRQLVAGRLMKRVRTLACASFADYVGILLAPASEEERRLAVDLLTTNETYFFREEGHFQFLRQWLLQQGTVPSRFWSAACSSGEEVYSLAMLLSDVLPQSSWQLFGSDLCRHALQTAESAVYPLSRAEGIPVPWKKRYCLKGVGEMEGYLQICPALRRRATFRCLNLNESLPRDWGQFEVIFLRNMLIYFDAQGKQKIVQGILPHLSTKGLLFVGHSETLQGLDLPLVPCGPSVYRRQA</sequence>
<feature type="domain" description="CheR-type methyltransferase" evidence="6">
    <location>
        <begin position="1"/>
        <end position="268"/>
    </location>
</feature>
<dbReference type="Pfam" id="PF03705">
    <property type="entry name" value="CheR_N"/>
    <property type="match status" value="1"/>
</dbReference>
<reference evidence="8" key="1">
    <citation type="journal article" date="2019" name="Int. J. Syst. Evol. Microbiol.">
        <title>The Global Catalogue of Microorganisms (GCM) 10K type strain sequencing project: providing services to taxonomists for standard genome sequencing and annotation.</title>
        <authorList>
            <consortium name="The Broad Institute Genomics Platform"/>
            <consortium name="The Broad Institute Genome Sequencing Center for Infectious Disease"/>
            <person name="Wu L."/>
            <person name="Ma J."/>
        </authorList>
    </citation>
    <scope>NUCLEOTIDE SEQUENCE [LARGE SCALE GENOMIC DNA]</scope>
    <source>
        <strain evidence="8">JCM 32226</strain>
    </source>
</reference>
<evidence type="ECO:0000313" key="8">
    <source>
        <dbReference type="Proteomes" id="UP001501321"/>
    </source>
</evidence>
<keyword evidence="8" id="KW-1185">Reference proteome</keyword>
<dbReference type="SUPFAM" id="SSF47757">
    <property type="entry name" value="Chemotaxis receptor methyltransferase CheR, N-terminal domain"/>
    <property type="match status" value="1"/>
</dbReference>
<keyword evidence="2 5" id="KW-0489">Methyltransferase</keyword>
<dbReference type="InterPro" id="IPR000780">
    <property type="entry name" value="CheR_MeTrfase"/>
</dbReference>
<dbReference type="PIRSF" id="PIRSF000410">
    <property type="entry name" value="CheR"/>
    <property type="match status" value="1"/>
</dbReference>
<accession>A0ABP8QBX9</accession>
<evidence type="ECO:0000256" key="4">
    <source>
        <dbReference type="ARBA" id="ARBA00022691"/>
    </source>
</evidence>
<dbReference type="InterPro" id="IPR029063">
    <property type="entry name" value="SAM-dependent_MTases_sf"/>
</dbReference>
<keyword evidence="4 5" id="KW-0949">S-adenosyl-L-methionine</keyword>
<dbReference type="EC" id="2.1.1.80" evidence="5"/>
<dbReference type="PROSITE" id="PS50123">
    <property type="entry name" value="CHER"/>
    <property type="match status" value="1"/>
</dbReference>
<comment type="caution">
    <text evidence="7">The sequence shown here is derived from an EMBL/GenBank/DDBJ whole genome shotgun (WGS) entry which is preliminary data.</text>
</comment>
<comment type="catalytic activity">
    <reaction evidence="1 5">
        <text>L-glutamyl-[protein] + S-adenosyl-L-methionine = [protein]-L-glutamate 5-O-methyl ester + S-adenosyl-L-homocysteine</text>
        <dbReference type="Rhea" id="RHEA:24452"/>
        <dbReference type="Rhea" id="RHEA-COMP:10208"/>
        <dbReference type="Rhea" id="RHEA-COMP:10311"/>
        <dbReference type="ChEBI" id="CHEBI:29973"/>
        <dbReference type="ChEBI" id="CHEBI:57856"/>
        <dbReference type="ChEBI" id="CHEBI:59789"/>
        <dbReference type="ChEBI" id="CHEBI:82795"/>
        <dbReference type="EC" id="2.1.1.80"/>
    </reaction>
</comment>
<dbReference type="InterPro" id="IPR022642">
    <property type="entry name" value="CheR_C"/>
</dbReference>
<dbReference type="SMART" id="SM00138">
    <property type="entry name" value="MeTrc"/>
    <property type="match status" value="1"/>
</dbReference>
<name>A0ABP8QBX9_9GAMM</name>
<dbReference type="InterPro" id="IPR036804">
    <property type="entry name" value="CheR_N_sf"/>
</dbReference>
<comment type="function">
    <text evidence="5">Methylation of the membrane-bound methyl-accepting chemotaxis proteins (MCP) to form gamma-glutamyl methyl ester residues in MCP.</text>
</comment>
<dbReference type="PRINTS" id="PR00996">
    <property type="entry name" value="CHERMTFRASE"/>
</dbReference>
<organism evidence="7 8">
    <name type="scientific">Pseudaeromonas paramecii</name>
    <dbReference type="NCBI Taxonomy" id="2138166"/>
    <lineage>
        <taxon>Bacteria</taxon>
        <taxon>Pseudomonadati</taxon>
        <taxon>Pseudomonadota</taxon>
        <taxon>Gammaproteobacteria</taxon>
        <taxon>Aeromonadales</taxon>
        <taxon>Aeromonadaceae</taxon>
        <taxon>Pseudaeromonas</taxon>
    </lineage>
</organism>
<dbReference type="InterPro" id="IPR050903">
    <property type="entry name" value="Bact_Chemotaxis_MeTrfase"/>
</dbReference>
<protein>
    <recommendedName>
        <fullName evidence="5">Chemotaxis protein methyltransferase</fullName>
        <ecNumber evidence="5">2.1.1.80</ecNumber>
    </recommendedName>
</protein>
<dbReference type="PANTHER" id="PTHR24422:SF26">
    <property type="entry name" value="CHEMOTAXIS PROTEIN METHYLTRANSFERASE"/>
    <property type="match status" value="1"/>
</dbReference>